<dbReference type="PANTHER" id="PTHR30620">
    <property type="entry name" value="PERIPLASMIC BETA-GLUCOSIDASE-RELATED"/>
    <property type="match status" value="1"/>
</dbReference>
<evidence type="ECO:0000256" key="4">
    <source>
        <dbReference type="ARBA" id="ARBA00022729"/>
    </source>
</evidence>
<organism evidence="10 11">
    <name type="scientific">Chitinophaga hostae</name>
    <dbReference type="NCBI Taxonomy" id="2831022"/>
    <lineage>
        <taxon>Bacteria</taxon>
        <taxon>Pseudomonadati</taxon>
        <taxon>Bacteroidota</taxon>
        <taxon>Chitinophagia</taxon>
        <taxon>Chitinophagales</taxon>
        <taxon>Chitinophagaceae</taxon>
        <taxon>Chitinophaga</taxon>
    </lineage>
</organism>
<dbReference type="PANTHER" id="PTHR30620:SF16">
    <property type="entry name" value="LYSOSOMAL BETA GLUCOSIDASE"/>
    <property type="match status" value="1"/>
</dbReference>
<dbReference type="InterPro" id="IPR001764">
    <property type="entry name" value="Glyco_hydro_3_N"/>
</dbReference>
<comment type="catalytic activity">
    <reaction evidence="1">
        <text>Hydrolysis of terminal, non-reducing beta-D-glucosyl residues with release of beta-D-glucose.</text>
        <dbReference type="EC" id="3.2.1.21"/>
    </reaction>
</comment>
<dbReference type="SMART" id="SM01217">
    <property type="entry name" value="Fn3_like"/>
    <property type="match status" value="1"/>
</dbReference>
<dbReference type="EMBL" id="JAGTXB010000003">
    <property type="protein sequence ID" value="MBS0027312.1"/>
    <property type="molecule type" value="Genomic_DNA"/>
</dbReference>
<name>A0ABS5IYM1_9BACT</name>
<dbReference type="Pfam" id="PF14310">
    <property type="entry name" value="Fn3-like"/>
    <property type="match status" value="1"/>
</dbReference>
<dbReference type="InterPro" id="IPR026891">
    <property type="entry name" value="Fn3-like"/>
</dbReference>
<sequence length="765" mass="83088">MKNLFFPVLTTWIVGLLPLQAQIPAATAKMNAFVSGLMSRMTLEEKIGQLNLLTPGGGVATGAVVSSDVETKISKGQVGGLFGVIGVEKIRKAQNLAISKSRLKIPLLFGSDVIHGYKTTFPIPLGLSCSWDMAMIEHSARLAAIEASADGLCWVYSPMVDIARDPRWGRVAEGSGEDTYLGSKIAAAMVRGYQGEQLSANNTVMACVKHFALYGAAEAGRDYNTTDMSRIRMYEYYLPPYKAAIDAGAGSVMTSFNEVDGIPATANKWLMTDLLRQQWGFKGFVVTDYTAINEMMAHGLGNLQTVSALALNAGVDMDMVGEGFLTTLPSSLQQHKITLRQIDDACRRILEAKYKLGLFEDPYRYCDDTRASREILSADKKQAARELGARACVLLKNNQQALPLKKSGTIALIGPLANNRHNMLGTWAISGDPQAAVPIMEGIKNAVGNSAKVLYARGANISDDSVFAKKVNVFGERIDIAPEPAEQLRAEALEVAGKADVIVAVVGEASEMTGEAASRSDIGLPGSQQQLLQALAKTGKPLIVVLMSGRPLTLTTENELATAMLQVWFPGLEAGNAVADVLFGNYNPSGKLTMSFPRNVGQIPVYYNHKNTGRPQPDGPTEKFRSNYLDVANDPLFPFGYGLSYTTFKYDNLKLQATLGLNEKMDLSFTLTNTGNYAGEEVVQLYLRDMEATIARPVKELKDFKKVLLQPGESKTIHFTIDREKLSYFNSNLQWGADPGMFDIMIGSSSADIRLKGSFELKAKS</sequence>
<dbReference type="InterPro" id="IPR013783">
    <property type="entry name" value="Ig-like_fold"/>
</dbReference>
<evidence type="ECO:0000259" key="9">
    <source>
        <dbReference type="SMART" id="SM01217"/>
    </source>
</evidence>
<dbReference type="SUPFAM" id="SSF52279">
    <property type="entry name" value="Beta-D-glucan exohydrolase, C-terminal domain"/>
    <property type="match status" value="1"/>
</dbReference>
<dbReference type="InterPro" id="IPR051915">
    <property type="entry name" value="Cellulose_Degrad_GH3"/>
</dbReference>
<evidence type="ECO:0000256" key="1">
    <source>
        <dbReference type="ARBA" id="ARBA00000448"/>
    </source>
</evidence>
<dbReference type="InterPro" id="IPR036962">
    <property type="entry name" value="Glyco_hydro_3_N_sf"/>
</dbReference>
<dbReference type="RefSeq" id="WP_211972415.1">
    <property type="nucleotide sequence ID" value="NZ_JAGTXB010000003.1"/>
</dbReference>
<keyword evidence="4 8" id="KW-0732">Signal</keyword>
<evidence type="ECO:0000256" key="2">
    <source>
        <dbReference type="ARBA" id="ARBA00005336"/>
    </source>
</evidence>
<dbReference type="InterPro" id="IPR017853">
    <property type="entry name" value="GH"/>
</dbReference>
<evidence type="ECO:0000313" key="10">
    <source>
        <dbReference type="EMBL" id="MBS0027312.1"/>
    </source>
</evidence>
<dbReference type="Proteomes" id="UP000676386">
    <property type="component" value="Unassembled WGS sequence"/>
</dbReference>
<evidence type="ECO:0000313" key="11">
    <source>
        <dbReference type="Proteomes" id="UP000676386"/>
    </source>
</evidence>
<dbReference type="Gene3D" id="2.60.40.10">
    <property type="entry name" value="Immunoglobulins"/>
    <property type="match status" value="1"/>
</dbReference>
<keyword evidence="6 7" id="KW-0326">Glycosidase</keyword>
<dbReference type="EC" id="3.2.1.21" evidence="3"/>
<dbReference type="Gene3D" id="3.40.50.1700">
    <property type="entry name" value="Glycoside hydrolase family 3 C-terminal domain"/>
    <property type="match status" value="1"/>
</dbReference>
<feature type="domain" description="Fibronectin type III-like" evidence="9">
    <location>
        <begin position="681"/>
        <end position="750"/>
    </location>
</feature>
<evidence type="ECO:0000256" key="5">
    <source>
        <dbReference type="ARBA" id="ARBA00022801"/>
    </source>
</evidence>
<feature type="signal peptide" evidence="8">
    <location>
        <begin position="1"/>
        <end position="21"/>
    </location>
</feature>
<dbReference type="Pfam" id="PF00933">
    <property type="entry name" value="Glyco_hydro_3"/>
    <property type="match status" value="1"/>
</dbReference>
<proteinExistence type="inferred from homology"/>
<keyword evidence="5 7" id="KW-0378">Hydrolase</keyword>
<feature type="chain" id="PRO_5045128886" description="beta-glucosidase" evidence="8">
    <location>
        <begin position="22"/>
        <end position="765"/>
    </location>
</feature>
<evidence type="ECO:0000256" key="3">
    <source>
        <dbReference type="ARBA" id="ARBA00012744"/>
    </source>
</evidence>
<gene>
    <name evidence="10" type="primary">bglX</name>
    <name evidence="10" type="ORF">KE626_08330</name>
</gene>
<dbReference type="GO" id="GO:0008422">
    <property type="term" value="F:beta-glucosidase activity"/>
    <property type="evidence" value="ECO:0007669"/>
    <property type="project" value="UniProtKB-EC"/>
</dbReference>
<dbReference type="Gene3D" id="3.20.20.300">
    <property type="entry name" value="Glycoside hydrolase, family 3, N-terminal domain"/>
    <property type="match status" value="1"/>
</dbReference>
<comment type="caution">
    <text evidence="10">The sequence shown here is derived from an EMBL/GenBank/DDBJ whole genome shotgun (WGS) entry which is preliminary data.</text>
</comment>
<evidence type="ECO:0000256" key="7">
    <source>
        <dbReference type="RuleBase" id="RU361161"/>
    </source>
</evidence>
<reference evidence="10 11" key="1">
    <citation type="submission" date="2021-04" db="EMBL/GenBank/DDBJ databases">
        <title>Chitinophaga sp. nov., isolated from the rhizosphere soil.</title>
        <authorList>
            <person name="He S."/>
        </authorList>
    </citation>
    <scope>NUCLEOTIDE SEQUENCE [LARGE SCALE GENOMIC DNA]</scope>
    <source>
        <strain evidence="10 11">2R12</strain>
    </source>
</reference>
<dbReference type="InterPro" id="IPR019800">
    <property type="entry name" value="Glyco_hydro_3_AS"/>
</dbReference>
<dbReference type="SUPFAM" id="SSF51445">
    <property type="entry name" value="(Trans)glycosidases"/>
    <property type="match status" value="1"/>
</dbReference>
<dbReference type="PROSITE" id="PS00775">
    <property type="entry name" value="GLYCOSYL_HYDROL_F3"/>
    <property type="match status" value="1"/>
</dbReference>
<dbReference type="PRINTS" id="PR00133">
    <property type="entry name" value="GLHYDRLASE3"/>
</dbReference>
<evidence type="ECO:0000256" key="6">
    <source>
        <dbReference type="ARBA" id="ARBA00023295"/>
    </source>
</evidence>
<dbReference type="Pfam" id="PF01915">
    <property type="entry name" value="Glyco_hydro_3_C"/>
    <property type="match status" value="1"/>
</dbReference>
<dbReference type="InterPro" id="IPR036881">
    <property type="entry name" value="Glyco_hydro_3_C_sf"/>
</dbReference>
<evidence type="ECO:0000256" key="8">
    <source>
        <dbReference type="SAM" id="SignalP"/>
    </source>
</evidence>
<comment type="similarity">
    <text evidence="2 7">Belongs to the glycosyl hydrolase 3 family.</text>
</comment>
<keyword evidence="11" id="KW-1185">Reference proteome</keyword>
<accession>A0ABS5IYM1</accession>
<dbReference type="InterPro" id="IPR002772">
    <property type="entry name" value="Glyco_hydro_3_C"/>
</dbReference>
<dbReference type="NCBIfam" id="NF011678">
    <property type="entry name" value="PRK15098.1"/>
    <property type="match status" value="1"/>
</dbReference>
<protein>
    <recommendedName>
        <fullName evidence="3">beta-glucosidase</fullName>
        <ecNumber evidence="3">3.2.1.21</ecNumber>
    </recommendedName>
</protein>